<dbReference type="Proteomes" id="UP000266005">
    <property type="component" value="Unassembled WGS sequence"/>
</dbReference>
<dbReference type="InterPro" id="IPR037682">
    <property type="entry name" value="TonB_C"/>
</dbReference>
<evidence type="ECO:0000256" key="6">
    <source>
        <dbReference type="ARBA" id="ARBA00022692"/>
    </source>
</evidence>
<evidence type="ECO:0000256" key="7">
    <source>
        <dbReference type="ARBA" id="ARBA00022927"/>
    </source>
</evidence>
<proteinExistence type="inferred from homology"/>
<dbReference type="EMBL" id="QWGE01000001">
    <property type="protein sequence ID" value="RIJ42740.1"/>
    <property type="molecule type" value="Genomic_DNA"/>
</dbReference>
<dbReference type="GO" id="GO:0098797">
    <property type="term" value="C:plasma membrane protein complex"/>
    <property type="evidence" value="ECO:0007669"/>
    <property type="project" value="TreeGrafter"/>
</dbReference>
<dbReference type="NCBIfam" id="TIGR01352">
    <property type="entry name" value="tonB_Cterm"/>
    <property type="match status" value="1"/>
</dbReference>
<evidence type="ECO:0000256" key="1">
    <source>
        <dbReference type="ARBA" id="ARBA00004383"/>
    </source>
</evidence>
<dbReference type="Pfam" id="PF03544">
    <property type="entry name" value="TonB_C"/>
    <property type="match status" value="2"/>
</dbReference>
<dbReference type="RefSeq" id="WP_119430622.1">
    <property type="nucleotide sequence ID" value="NZ_QWGE01000001.1"/>
</dbReference>
<feature type="chain" id="PRO_5017269028" evidence="10">
    <location>
        <begin position="25"/>
        <end position="235"/>
    </location>
</feature>
<accession>A0A399SGM6</accession>
<comment type="caution">
    <text evidence="12">The sequence shown here is derived from an EMBL/GenBank/DDBJ whole genome shotgun (WGS) entry which is preliminary data.</text>
</comment>
<evidence type="ECO:0000259" key="11">
    <source>
        <dbReference type="Pfam" id="PF03544"/>
    </source>
</evidence>
<dbReference type="PANTHER" id="PTHR33446">
    <property type="entry name" value="PROTEIN TONB-RELATED"/>
    <property type="match status" value="1"/>
</dbReference>
<comment type="similarity">
    <text evidence="2">Belongs to the TonB family.</text>
</comment>
<organism evidence="12 13">
    <name type="scientific">Pontibacter oryzae</name>
    <dbReference type="NCBI Taxonomy" id="2304593"/>
    <lineage>
        <taxon>Bacteria</taxon>
        <taxon>Pseudomonadati</taxon>
        <taxon>Bacteroidota</taxon>
        <taxon>Cytophagia</taxon>
        <taxon>Cytophagales</taxon>
        <taxon>Hymenobacteraceae</taxon>
        <taxon>Pontibacter</taxon>
    </lineage>
</organism>
<name>A0A399SGM6_9BACT</name>
<dbReference type="PANTHER" id="PTHR33446:SF2">
    <property type="entry name" value="PROTEIN TONB"/>
    <property type="match status" value="1"/>
</dbReference>
<dbReference type="Gene3D" id="3.30.1150.10">
    <property type="match status" value="2"/>
</dbReference>
<evidence type="ECO:0000256" key="3">
    <source>
        <dbReference type="ARBA" id="ARBA00022448"/>
    </source>
</evidence>
<keyword evidence="4" id="KW-1003">Cell membrane</keyword>
<feature type="signal peptide" evidence="10">
    <location>
        <begin position="1"/>
        <end position="24"/>
    </location>
</feature>
<keyword evidence="10" id="KW-0732">Signal</keyword>
<evidence type="ECO:0000313" key="12">
    <source>
        <dbReference type="EMBL" id="RIJ42740.1"/>
    </source>
</evidence>
<dbReference type="GO" id="GO:0015031">
    <property type="term" value="P:protein transport"/>
    <property type="evidence" value="ECO:0007669"/>
    <property type="project" value="UniProtKB-KW"/>
</dbReference>
<protein>
    <submittedName>
        <fullName evidence="12">TonB family protein</fullName>
    </submittedName>
</protein>
<feature type="domain" description="TonB C-terminal" evidence="11">
    <location>
        <begin position="70"/>
        <end position="132"/>
    </location>
</feature>
<dbReference type="InterPro" id="IPR051045">
    <property type="entry name" value="TonB-dependent_transducer"/>
</dbReference>
<evidence type="ECO:0000313" key="13">
    <source>
        <dbReference type="Proteomes" id="UP000266005"/>
    </source>
</evidence>
<evidence type="ECO:0000256" key="2">
    <source>
        <dbReference type="ARBA" id="ARBA00006555"/>
    </source>
</evidence>
<keyword evidence="9" id="KW-0472">Membrane</keyword>
<evidence type="ECO:0000256" key="8">
    <source>
        <dbReference type="ARBA" id="ARBA00022989"/>
    </source>
</evidence>
<keyword evidence="6" id="KW-0812">Transmembrane</keyword>
<sequence>MNYKLLPALLLLTVGLLMAHAANAQQTNSHTDSTKVYKYVEHMPQFQGGMTAMMEFLSANITRTGSQPPGMVILSFVVDKDGSVGDIHIIKSLAPAQDVASINAVEAMNGRWTPGMQDGKKVPVRFTLPIKFGDARFEKSNPEAMPEYKGGVKAFKAFMKEHVKQPKRTAKHGTVVVSFLINEDGSLSDYKLVKSVDNVLDEEALRLAKLTEGNWLAPVQDNQKVKVRYNMPVIF</sequence>
<feature type="domain" description="TonB C-terminal" evidence="11">
    <location>
        <begin position="167"/>
        <end position="235"/>
    </location>
</feature>
<evidence type="ECO:0000256" key="5">
    <source>
        <dbReference type="ARBA" id="ARBA00022519"/>
    </source>
</evidence>
<evidence type="ECO:0000256" key="10">
    <source>
        <dbReference type="SAM" id="SignalP"/>
    </source>
</evidence>
<dbReference type="AlphaFoldDB" id="A0A399SGM6"/>
<keyword evidence="13" id="KW-1185">Reference proteome</keyword>
<keyword evidence="7" id="KW-0653">Protein transport</keyword>
<dbReference type="GO" id="GO:0031992">
    <property type="term" value="F:energy transducer activity"/>
    <property type="evidence" value="ECO:0007669"/>
    <property type="project" value="TreeGrafter"/>
</dbReference>
<keyword evidence="3" id="KW-0813">Transport</keyword>
<dbReference type="InterPro" id="IPR006260">
    <property type="entry name" value="TonB/TolA_C"/>
</dbReference>
<dbReference type="GO" id="GO:0055085">
    <property type="term" value="P:transmembrane transport"/>
    <property type="evidence" value="ECO:0007669"/>
    <property type="project" value="InterPro"/>
</dbReference>
<dbReference type="OrthoDB" id="1039448at2"/>
<reference evidence="13" key="1">
    <citation type="submission" date="2018-08" db="EMBL/GenBank/DDBJ databases">
        <title>Mucilaginibacter sp. MYSH2.</title>
        <authorList>
            <person name="Seo T."/>
        </authorList>
    </citation>
    <scope>NUCLEOTIDE SEQUENCE [LARGE SCALE GENOMIC DNA]</scope>
    <source>
        <strain evidence="13">KIRAN</strain>
    </source>
</reference>
<keyword evidence="8" id="KW-1133">Transmembrane helix</keyword>
<evidence type="ECO:0000256" key="9">
    <source>
        <dbReference type="ARBA" id="ARBA00023136"/>
    </source>
</evidence>
<comment type="subcellular location">
    <subcellularLocation>
        <location evidence="1">Cell inner membrane</location>
        <topology evidence="1">Single-pass membrane protein</topology>
        <orientation evidence="1">Periplasmic side</orientation>
    </subcellularLocation>
</comment>
<gene>
    <name evidence="12" type="ORF">D1627_02515</name>
</gene>
<keyword evidence="5" id="KW-0997">Cell inner membrane</keyword>
<dbReference type="SUPFAM" id="SSF74653">
    <property type="entry name" value="TolA/TonB C-terminal domain"/>
    <property type="match status" value="2"/>
</dbReference>
<evidence type="ECO:0000256" key="4">
    <source>
        <dbReference type="ARBA" id="ARBA00022475"/>
    </source>
</evidence>